<dbReference type="AlphaFoldDB" id="A0A6P5LG18"/>
<keyword evidence="2" id="KW-0964">Secreted</keyword>
<feature type="domain" description="Kazal-like" evidence="6">
    <location>
        <begin position="991"/>
        <end position="1052"/>
    </location>
</feature>
<feature type="domain" description="Kazal-like" evidence="6">
    <location>
        <begin position="589"/>
        <end position="653"/>
    </location>
</feature>
<keyword evidence="8" id="KW-0722">Serine protease inhibitor</keyword>
<evidence type="ECO:0000256" key="5">
    <source>
        <dbReference type="SAM" id="MobiDB-lite"/>
    </source>
</evidence>
<evidence type="ECO:0000256" key="1">
    <source>
        <dbReference type="ARBA" id="ARBA00004613"/>
    </source>
</evidence>
<dbReference type="InterPro" id="IPR036058">
    <property type="entry name" value="Kazal_dom_sf"/>
</dbReference>
<evidence type="ECO:0000313" key="7">
    <source>
        <dbReference type="Proteomes" id="UP000515140"/>
    </source>
</evidence>
<protein>
    <submittedName>
        <fullName evidence="8">Serine protease inhibitor Kazal-type 5</fullName>
    </submittedName>
</protein>
<keyword evidence="7" id="KW-1185">Reference proteome</keyword>
<dbReference type="Pfam" id="PF00050">
    <property type="entry name" value="Kazal_1"/>
    <property type="match status" value="9"/>
</dbReference>
<feature type="compositionally biased region" description="Polar residues" evidence="5">
    <location>
        <begin position="860"/>
        <end position="870"/>
    </location>
</feature>
<feature type="region of interest" description="Disordered" evidence="5">
    <location>
        <begin position="773"/>
        <end position="793"/>
    </location>
</feature>
<feature type="coiled-coil region" evidence="4">
    <location>
        <begin position="232"/>
        <end position="259"/>
    </location>
</feature>
<evidence type="ECO:0000256" key="2">
    <source>
        <dbReference type="ARBA" id="ARBA00022525"/>
    </source>
</evidence>
<dbReference type="InterPro" id="IPR050159">
    <property type="entry name" value="Kazal-type_SerProtInhib"/>
</dbReference>
<gene>
    <name evidence="8" type="primary">SPINK5</name>
</gene>
<name>A0A6P5LG18_PHACI</name>
<feature type="compositionally biased region" description="Basic and acidic residues" evidence="5">
    <location>
        <begin position="836"/>
        <end position="859"/>
    </location>
</feature>
<dbReference type="CTD" id="11005"/>
<dbReference type="RefSeq" id="XP_020854531.1">
    <property type="nucleotide sequence ID" value="XM_020998872.1"/>
</dbReference>
<proteinExistence type="predicted"/>
<organism evidence="7 8">
    <name type="scientific">Phascolarctos cinereus</name>
    <name type="common">Koala</name>
    <dbReference type="NCBI Taxonomy" id="38626"/>
    <lineage>
        <taxon>Eukaryota</taxon>
        <taxon>Metazoa</taxon>
        <taxon>Chordata</taxon>
        <taxon>Craniata</taxon>
        <taxon>Vertebrata</taxon>
        <taxon>Euteleostomi</taxon>
        <taxon>Mammalia</taxon>
        <taxon>Metatheria</taxon>
        <taxon>Diprotodontia</taxon>
        <taxon>Phascolarctidae</taxon>
        <taxon>Phascolarctos</taxon>
    </lineage>
</organism>
<keyword evidence="8" id="KW-0646">Protease inhibitor</keyword>
<comment type="subcellular location">
    <subcellularLocation>
        <location evidence="1">Secreted</location>
    </subcellularLocation>
</comment>
<dbReference type="PROSITE" id="PS51465">
    <property type="entry name" value="KAZAL_2"/>
    <property type="match status" value="4"/>
</dbReference>
<dbReference type="GO" id="GO:0005576">
    <property type="term" value="C:extracellular region"/>
    <property type="evidence" value="ECO:0007669"/>
    <property type="project" value="UniProtKB-SubCell"/>
</dbReference>
<dbReference type="InParanoid" id="A0A6P5LG18"/>
<dbReference type="CDD" id="cd00104">
    <property type="entry name" value="KAZAL_FS"/>
    <property type="match status" value="1"/>
</dbReference>
<sequence>MDSRASIWLAMQCAESTHRRCLVRPVLTMKSSAVFVLLILALGSIPDVASEDEIQDPCSDFRQFANKEGRLACTRENDPVRGPDGKTYGNKCTMCAEIFLKEAKDKAKEDDNRSRRDAEKEFCKIFESQVKNGILPCTRENEPVQGPDGKIHGNKCAFCAKFFKKQYEEEKKKTNGDLRTPEEKPKFKREIEALCSEFQDQMSNGRLYCTRENDPIQGFDGKNYGNKCSMCKAFFQAEAEERKRNEEKLRNKRESANIASFAELCSPYRNYVRNGRMACTRENDPILGPDGKMHGNTCSMCEVFFQQEDKEKAASLVHEITNRAANKDLCSEFRDQVKDGKLICTRENSPVQGSDGKIHGNKCSMCASIFKLEEEEKKNREEKKKVEAEYKVKRETVQELCSEYRNYMRDGHLACTRENDPILGLDGKMHGNMCSMCEAFFQQEAREMAAAEAKVKAKREADKALCSEFRDQVRNGNLICTRENDPVQGPDGKIHVNKCSMCATMFKLEEEKKKADAERKVKREAIQELCSEYRNYVRDGHLACTGENDPILGLDGKMHGNTCSMCEAFFQQESREKVAAASRTIVKREVSKDACDEFRSLANNGNLFCTRENDPVRGPDGKTHGNKCAMCKALFQKEHEEKKKKEDEGRKKKEDEDQRKDPCAEFRKEWKKGSLSCTRESDPVRDASGKSYNNKCAMCKEILAKEDEENKRTTNFKNNNSSTYLKAKCDEYRSQMKDGKLICTRESDPVRGPDGKTHGNKCAMCKQILEKEAQEKKNSEEKSSKEKDQCSKYRSQMNNEKYVCTRENDPIQGPDGKTHLNKCAMCQAVFEREANEMKRSKEENKSNDNKADGNKDKCHNAQNQRSSDSHVCSRAADSAQVQATVKKEGNEKEMTELTSLTEINPLDPHKKSIQPSTFKELCQEFQDFIRGDSLICTREHKPVYDSSGKWYKNKCAMCREIIKKEAGARNKEVPSIQSVEEDKNQSKPFISVESDMCLKYRVIPRVGYLCPKSLYFVCGEDGKTYNHPCLLCHENLIHQTNIRMLREGRCEDGPLGTLPPNSSGTNK</sequence>
<dbReference type="PANTHER" id="PTHR47499:SF1">
    <property type="entry name" value="SERINE PROTEASE INHIBITOR KAZAL-TYPE 7"/>
    <property type="match status" value="1"/>
</dbReference>
<feature type="coiled-coil region" evidence="4">
    <location>
        <begin position="369"/>
        <end position="403"/>
    </location>
</feature>
<dbReference type="Gene3D" id="3.30.60.30">
    <property type="match status" value="14"/>
</dbReference>
<evidence type="ECO:0000259" key="6">
    <source>
        <dbReference type="PROSITE" id="PS51465"/>
    </source>
</evidence>
<evidence type="ECO:0000256" key="3">
    <source>
        <dbReference type="ARBA" id="ARBA00023157"/>
    </source>
</evidence>
<dbReference type="InterPro" id="IPR002350">
    <property type="entry name" value="Kazal_dom"/>
</dbReference>
<feature type="domain" description="Kazal-like" evidence="6">
    <location>
        <begin position="723"/>
        <end position="784"/>
    </location>
</feature>
<dbReference type="GO" id="GO:0004867">
    <property type="term" value="F:serine-type endopeptidase inhibitor activity"/>
    <property type="evidence" value="ECO:0007669"/>
    <property type="project" value="UniProtKB-KW"/>
</dbReference>
<dbReference type="PANTHER" id="PTHR47499">
    <property type="entry name" value="SERINE PROTEASE INHIBITOR KAZAL-TYPE 7 SPINK7"/>
    <property type="match status" value="1"/>
</dbReference>
<dbReference type="PROSITE" id="PS00282">
    <property type="entry name" value="KAZAL_1"/>
    <property type="match status" value="1"/>
</dbReference>
<evidence type="ECO:0000256" key="4">
    <source>
        <dbReference type="SAM" id="Coils"/>
    </source>
</evidence>
<dbReference type="Proteomes" id="UP000515140">
    <property type="component" value="Unplaced"/>
</dbReference>
<dbReference type="FunFam" id="3.30.60.30:FF:000001">
    <property type="entry name" value="Serine peptidase inhibitor, Kazal type 5"/>
    <property type="match status" value="12"/>
</dbReference>
<dbReference type="FunCoup" id="A0A6P5LG18">
    <property type="interactions" value="77"/>
</dbReference>
<dbReference type="SMART" id="SM00280">
    <property type="entry name" value="KAZAL"/>
    <property type="match status" value="14"/>
</dbReference>
<feature type="domain" description="Kazal-like" evidence="6">
    <location>
        <begin position="52"/>
        <end position="97"/>
    </location>
</feature>
<feature type="region of interest" description="Disordered" evidence="5">
    <location>
        <begin position="836"/>
        <end position="875"/>
    </location>
</feature>
<feature type="region of interest" description="Disordered" evidence="5">
    <location>
        <begin position="642"/>
        <end position="662"/>
    </location>
</feature>
<keyword evidence="4" id="KW-0175">Coiled coil</keyword>
<feature type="compositionally biased region" description="Basic and acidic residues" evidence="5">
    <location>
        <begin position="773"/>
        <end position="791"/>
    </location>
</feature>
<keyword evidence="3" id="KW-1015">Disulfide bond</keyword>
<dbReference type="GeneID" id="110216860"/>
<evidence type="ECO:0000313" key="8">
    <source>
        <dbReference type="RefSeq" id="XP_020854531.1"/>
    </source>
</evidence>
<dbReference type="KEGG" id="pcw:110216860"/>
<dbReference type="SUPFAM" id="SSF100895">
    <property type="entry name" value="Kazal-type serine protease inhibitors"/>
    <property type="match status" value="14"/>
</dbReference>
<reference evidence="8" key="1">
    <citation type="submission" date="2025-08" db="UniProtKB">
        <authorList>
            <consortium name="RefSeq"/>
        </authorList>
    </citation>
    <scope>IDENTIFICATION</scope>
    <source>
        <tissue evidence="8">Spleen</tissue>
    </source>
</reference>
<accession>A0A6P5LG18</accession>